<dbReference type="Pfam" id="PF25759">
    <property type="entry name" value="HP1_ORF34"/>
    <property type="match status" value="1"/>
</dbReference>
<feature type="compositionally biased region" description="Polar residues" evidence="1">
    <location>
        <begin position="140"/>
        <end position="151"/>
    </location>
</feature>
<dbReference type="AlphaFoldDB" id="A0A1M7YZA7"/>
<evidence type="ECO:0000313" key="2">
    <source>
        <dbReference type="EMBL" id="SHO57903.1"/>
    </source>
</evidence>
<name>A0A1M7YZA7_9VIBR</name>
<feature type="region of interest" description="Disordered" evidence="1">
    <location>
        <begin position="120"/>
        <end position="157"/>
    </location>
</feature>
<protein>
    <submittedName>
        <fullName evidence="2">Uncharacterized protein</fullName>
    </submittedName>
</protein>
<dbReference type="Proteomes" id="UP000184600">
    <property type="component" value="Unassembled WGS sequence"/>
</dbReference>
<gene>
    <name evidence="2" type="ORF">VQ7734_03673</name>
</gene>
<dbReference type="OrthoDB" id="6314079at2"/>
<proteinExistence type="predicted"/>
<feature type="compositionally biased region" description="Basic and acidic residues" evidence="1">
    <location>
        <begin position="120"/>
        <end position="131"/>
    </location>
</feature>
<reference evidence="3" key="1">
    <citation type="submission" date="2016-12" db="EMBL/GenBank/DDBJ databases">
        <authorList>
            <person name="Rodrigo-Torres L."/>
            <person name="Arahal R.D."/>
            <person name="Lucena T."/>
        </authorList>
    </citation>
    <scope>NUCLEOTIDE SEQUENCE [LARGE SCALE GENOMIC DNA]</scope>
</reference>
<evidence type="ECO:0000313" key="3">
    <source>
        <dbReference type="Proteomes" id="UP000184600"/>
    </source>
</evidence>
<keyword evidence="3" id="KW-1185">Reference proteome</keyword>
<dbReference type="STRING" id="1117707.VQ7734_03673"/>
<accession>A0A1M7YZA7</accession>
<sequence>MFALDGKTFSIKNLLVNFEREFKTQDMSGQSCNTDDAEQGEKAAKLSVTGLISFTDIEQLKTLEAMSAAKTETGDRKIYRVVDDLANAFKIREVKFSGRFSAEQQSDVMAWQVSFSLREHKSAAEQKEQHQKTKTKATQSQNTRLKQSLMQNKEAIQ</sequence>
<dbReference type="EMBL" id="FRFG01000048">
    <property type="protein sequence ID" value="SHO57903.1"/>
    <property type="molecule type" value="Genomic_DNA"/>
</dbReference>
<evidence type="ECO:0000256" key="1">
    <source>
        <dbReference type="SAM" id="MobiDB-lite"/>
    </source>
</evidence>
<organism evidence="2 3">
    <name type="scientific">Vibrio quintilis</name>
    <dbReference type="NCBI Taxonomy" id="1117707"/>
    <lineage>
        <taxon>Bacteria</taxon>
        <taxon>Pseudomonadati</taxon>
        <taxon>Pseudomonadota</taxon>
        <taxon>Gammaproteobacteria</taxon>
        <taxon>Vibrionales</taxon>
        <taxon>Vibrionaceae</taxon>
        <taxon>Vibrio</taxon>
    </lineage>
</organism>
<dbReference type="InterPro" id="IPR057869">
    <property type="entry name" value="HP1_YO34"/>
</dbReference>
<dbReference type="RefSeq" id="WP_073585301.1">
    <property type="nucleotide sequence ID" value="NZ_AP024897.1"/>
</dbReference>